<evidence type="ECO:0000256" key="6">
    <source>
        <dbReference type="ARBA" id="ARBA00022679"/>
    </source>
</evidence>
<evidence type="ECO:0000256" key="12">
    <source>
        <dbReference type="ARBA" id="ARBA00023211"/>
    </source>
</evidence>
<dbReference type="Pfam" id="PF01762">
    <property type="entry name" value="Galactosyl_T"/>
    <property type="match status" value="1"/>
</dbReference>
<keyword evidence="15" id="KW-1185">Reference proteome</keyword>
<feature type="non-terminal residue" evidence="14">
    <location>
        <position position="1"/>
    </location>
</feature>
<keyword evidence="6" id="KW-0808">Transferase</keyword>
<evidence type="ECO:0000256" key="4">
    <source>
        <dbReference type="ARBA" id="ARBA00008661"/>
    </source>
</evidence>
<organism evidence="14 15">
    <name type="scientific">Eragrostis curvula</name>
    <name type="common">weeping love grass</name>
    <dbReference type="NCBI Taxonomy" id="38414"/>
    <lineage>
        <taxon>Eukaryota</taxon>
        <taxon>Viridiplantae</taxon>
        <taxon>Streptophyta</taxon>
        <taxon>Embryophyta</taxon>
        <taxon>Tracheophyta</taxon>
        <taxon>Spermatophyta</taxon>
        <taxon>Magnoliopsida</taxon>
        <taxon>Liliopsida</taxon>
        <taxon>Poales</taxon>
        <taxon>Poaceae</taxon>
        <taxon>PACMAD clade</taxon>
        <taxon>Chloridoideae</taxon>
        <taxon>Eragrostideae</taxon>
        <taxon>Eragrostidinae</taxon>
        <taxon>Eragrostis</taxon>
    </lineage>
</organism>
<dbReference type="PANTHER" id="PTHR11214">
    <property type="entry name" value="BETA-1,3-N-ACETYLGLUCOSAMINYLTRANSFERASE"/>
    <property type="match status" value="1"/>
</dbReference>
<feature type="transmembrane region" description="Helical" evidence="13">
    <location>
        <begin position="12"/>
        <end position="31"/>
    </location>
</feature>
<name>A0A5J9TLB1_9POAL</name>
<comment type="similarity">
    <text evidence="4 13">Belongs to the glycosyltransferase 31 family.</text>
</comment>
<keyword evidence="11 13" id="KW-0472">Membrane</keyword>
<dbReference type="Gene3D" id="3.90.550.50">
    <property type="match status" value="1"/>
</dbReference>
<dbReference type="InterPro" id="IPR002659">
    <property type="entry name" value="Glyco_trans_31"/>
</dbReference>
<dbReference type="EC" id="2.4.1.-" evidence="13"/>
<dbReference type="GO" id="GO:0000139">
    <property type="term" value="C:Golgi membrane"/>
    <property type="evidence" value="ECO:0007669"/>
    <property type="project" value="UniProtKB-SubCell"/>
</dbReference>
<keyword evidence="7 13" id="KW-0812">Transmembrane</keyword>
<comment type="subcellular location">
    <subcellularLocation>
        <location evidence="2 13">Golgi apparatus membrane</location>
        <topology evidence="2 13">Single-pass type II membrane protein</topology>
    </subcellularLocation>
</comment>
<keyword evidence="12 13" id="KW-0464">Manganese</keyword>
<proteinExistence type="inferred from homology"/>
<comment type="cofactor">
    <cofactor evidence="1 13">
        <name>Mn(2+)</name>
        <dbReference type="ChEBI" id="CHEBI:29035"/>
    </cofactor>
</comment>
<accession>A0A5J9TLB1</accession>
<evidence type="ECO:0000256" key="10">
    <source>
        <dbReference type="ARBA" id="ARBA00023034"/>
    </source>
</evidence>
<dbReference type="EMBL" id="RWGY01000039">
    <property type="protein sequence ID" value="TVU12236.1"/>
    <property type="molecule type" value="Genomic_DNA"/>
</dbReference>
<comment type="caution">
    <text evidence="14">The sequence shown here is derived from an EMBL/GenBank/DDBJ whole genome shotgun (WGS) entry which is preliminary data.</text>
</comment>
<dbReference type="UniPathway" id="UPA00378"/>
<dbReference type="AlphaFoldDB" id="A0A5J9TLB1"/>
<gene>
    <name evidence="14" type="ORF">EJB05_45869</name>
</gene>
<dbReference type="Proteomes" id="UP000324897">
    <property type="component" value="Chromosome 3"/>
</dbReference>
<dbReference type="PANTHER" id="PTHR11214:SF383">
    <property type="entry name" value="HEXOSYLTRANSFERASE"/>
    <property type="match status" value="1"/>
</dbReference>
<keyword evidence="10 13" id="KW-0333">Golgi apparatus</keyword>
<evidence type="ECO:0000256" key="2">
    <source>
        <dbReference type="ARBA" id="ARBA00004323"/>
    </source>
</evidence>
<evidence type="ECO:0000313" key="14">
    <source>
        <dbReference type="EMBL" id="TVU12236.1"/>
    </source>
</evidence>
<keyword evidence="8 13" id="KW-0735">Signal-anchor</keyword>
<dbReference type="Gramene" id="TVU12236">
    <property type="protein sequence ID" value="TVU12236"/>
    <property type="gene ID" value="EJB05_45869"/>
</dbReference>
<feature type="non-terminal residue" evidence="14">
    <location>
        <position position="360"/>
    </location>
</feature>
<evidence type="ECO:0000256" key="1">
    <source>
        <dbReference type="ARBA" id="ARBA00001936"/>
    </source>
</evidence>
<dbReference type="OrthoDB" id="2139606at2759"/>
<evidence type="ECO:0000256" key="9">
    <source>
        <dbReference type="ARBA" id="ARBA00022989"/>
    </source>
</evidence>
<evidence type="ECO:0000256" key="5">
    <source>
        <dbReference type="ARBA" id="ARBA00022676"/>
    </source>
</evidence>
<keyword evidence="5 13" id="KW-0328">Glycosyltransferase</keyword>
<evidence type="ECO:0000256" key="11">
    <source>
        <dbReference type="ARBA" id="ARBA00023136"/>
    </source>
</evidence>
<evidence type="ECO:0000256" key="3">
    <source>
        <dbReference type="ARBA" id="ARBA00004922"/>
    </source>
</evidence>
<evidence type="ECO:0000256" key="13">
    <source>
        <dbReference type="RuleBase" id="RU363063"/>
    </source>
</evidence>
<sequence>MSYFQKPSYYTVSLIVLFPLTLLCLTFLLPFSSYLTNLRITDTGIPVRRYDTAIRRYASFKPKQVTNPLAAAAGAAANGCSGGARSTAPAAEDDGGRPELSILVGVHTTAGKHSRRSLIRMAYALQQTPALRRAGARVDVRFVLCARPMPPEHRAFAALEARAHGDVLLLDCDEGADKGKTYTYFASMPAMMTLAGGGGGRPYDYVMKVDDDTFLLLDALVETLRAAPREDVYCGVGLPMYDRAFPPFMLGMGYLLSWDLVEWIASPEDVTTGNWLNKGNKAKNRLNIFPRMYDYKSAKPEDFLENTIGVHQLKEDIRWAHTLEHFNLTSWSRGPLDTVGGVLEGALTDEGPSEVPDIKG</sequence>
<dbReference type="GO" id="GO:0016758">
    <property type="term" value="F:hexosyltransferase activity"/>
    <property type="evidence" value="ECO:0007669"/>
    <property type="project" value="InterPro"/>
</dbReference>
<evidence type="ECO:0000313" key="15">
    <source>
        <dbReference type="Proteomes" id="UP000324897"/>
    </source>
</evidence>
<evidence type="ECO:0000256" key="8">
    <source>
        <dbReference type="ARBA" id="ARBA00022968"/>
    </source>
</evidence>
<reference evidence="14 15" key="1">
    <citation type="journal article" date="2019" name="Sci. Rep.">
        <title>A high-quality genome of Eragrostis curvula grass provides insights into Poaceae evolution and supports new strategies to enhance forage quality.</title>
        <authorList>
            <person name="Carballo J."/>
            <person name="Santos B.A.C.M."/>
            <person name="Zappacosta D."/>
            <person name="Garbus I."/>
            <person name="Selva J.P."/>
            <person name="Gallo C.A."/>
            <person name="Diaz A."/>
            <person name="Albertini E."/>
            <person name="Caccamo M."/>
            <person name="Echenique V."/>
        </authorList>
    </citation>
    <scope>NUCLEOTIDE SEQUENCE [LARGE SCALE GENOMIC DNA]</scope>
    <source>
        <strain evidence="15">cv. Victoria</strain>
        <tissue evidence="14">Leaf</tissue>
    </source>
</reference>
<comment type="pathway">
    <text evidence="3">Protein modification; protein glycosylation.</text>
</comment>
<evidence type="ECO:0000256" key="7">
    <source>
        <dbReference type="ARBA" id="ARBA00022692"/>
    </source>
</evidence>
<keyword evidence="9 13" id="KW-1133">Transmembrane helix</keyword>
<protein>
    <recommendedName>
        <fullName evidence="13">Hexosyltransferase</fullName>
        <ecNumber evidence="13">2.4.1.-</ecNumber>
    </recommendedName>
</protein>